<evidence type="ECO:0000313" key="1">
    <source>
        <dbReference type="EMBL" id="RMP07245.1"/>
    </source>
</evidence>
<evidence type="ECO:0000313" key="2">
    <source>
        <dbReference type="Proteomes" id="UP000267908"/>
    </source>
</evidence>
<dbReference type="EMBL" id="RBQG01000313">
    <property type="protein sequence ID" value="RMP07245.1"/>
    <property type="molecule type" value="Genomic_DNA"/>
</dbReference>
<accession>A0A3M4ALF0</accession>
<dbReference type="NCBIfam" id="NF041728">
    <property type="entry name" value="BPSL0761_fam"/>
    <property type="match status" value="1"/>
</dbReference>
<dbReference type="Proteomes" id="UP000267908">
    <property type="component" value="Unassembled WGS sequence"/>
</dbReference>
<name>A0A3M4ALF0_9PSED</name>
<reference evidence="1 2" key="1">
    <citation type="submission" date="2018-08" db="EMBL/GenBank/DDBJ databases">
        <title>Recombination of ecologically and evolutionarily significant loci maintains genetic cohesion in the Pseudomonas syringae species complex.</title>
        <authorList>
            <person name="Dillon M."/>
            <person name="Thakur S."/>
            <person name="Almeida R.N.D."/>
            <person name="Weir B.S."/>
            <person name="Guttman D.S."/>
        </authorList>
    </citation>
    <scope>NUCLEOTIDE SEQUENCE [LARGE SCALE GENOMIC DNA]</scope>
    <source>
        <strain evidence="1 2">ICMP 4330</strain>
    </source>
</reference>
<protein>
    <submittedName>
        <fullName evidence="1">Uncharacterized protein</fullName>
    </submittedName>
</protein>
<organism evidence="1 2">
    <name type="scientific">Pseudomonas syringae pv. delphinii</name>
    <dbReference type="NCBI Taxonomy" id="192088"/>
    <lineage>
        <taxon>Bacteria</taxon>
        <taxon>Pseudomonadati</taxon>
        <taxon>Pseudomonadota</taxon>
        <taxon>Gammaproteobacteria</taxon>
        <taxon>Pseudomonadales</taxon>
        <taxon>Pseudomonadaceae</taxon>
        <taxon>Pseudomonas</taxon>
    </lineage>
</organism>
<comment type="caution">
    <text evidence="1">The sequence shown here is derived from an EMBL/GenBank/DDBJ whole genome shotgun (WGS) entry which is preliminary data.</text>
</comment>
<dbReference type="InterPro" id="IPR049723">
    <property type="entry name" value="BPSL0761-like"/>
</dbReference>
<dbReference type="AlphaFoldDB" id="A0A3M4ALF0"/>
<proteinExistence type="predicted"/>
<gene>
    <name evidence="1" type="ORF">ALQ28_101406</name>
</gene>
<sequence length="141" mass="15729">MEASRPFVPIMDLRKTIPPSPLTQLIRAKLKTVLSISNQALLRENSEGVAMTMPNERTRAVIQTGKFLLELSRDSSLPERIRRDAKFLLRHYPDQFQVLLAGRIEEGSDPLLSPMGPVFSSSIENSHYSPISDAADAQSPK</sequence>